<keyword evidence="3" id="KW-0238">DNA-binding</keyword>
<dbReference type="SUPFAM" id="SSF52540">
    <property type="entry name" value="P-loop containing nucleoside triphosphate hydrolases"/>
    <property type="match status" value="2"/>
</dbReference>
<dbReference type="GO" id="GO:0043139">
    <property type="term" value="F:5'-3' DNA helicase activity"/>
    <property type="evidence" value="ECO:0007669"/>
    <property type="project" value="UniProtKB-UniRule"/>
</dbReference>
<protein>
    <recommendedName>
        <fullName evidence="3">ATP-dependent RecD2 DNA helicase</fullName>
        <ecNumber evidence="3">5.6.2.3</ecNumber>
    </recommendedName>
    <alternativeName>
        <fullName evidence="3">DNA 5'-3' helicase subunit RecD2</fullName>
    </alternativeName>
</protein>
<dbReference type="HAMAP" id="MF_01488">
    <property type="entry name" value="RecD2"/>
    <property type="match status" value="1"/>
</dbReference>
<dbReference type="Gene3D" id="2.30.30.940">
    <property type="match status" value="1"/>
</dbReference>
<dbReference type="Pfam" id="PF14490">
    <property type="entry name" value="HHH_RecD2"/>
    <property type="match status" value="1"/>
</dbReference>
<evidence type="ECO:0000313" key="8">
    <source>
        <dbReference type="EMBL" id="PWA12527.1"/>
    </source>
</evidence>
<keyword evidence="2 3" id="KW-0067">ATP-binding</keyword>
<reference evidence="8 9" key="1">
    <citation type="submission" date="2018-04" db="EMBL/GenBank/DDBJ databases">
        <title>Camelliibacillus theae gen. nov., sp. nov., isolated from Pu'er tea.</title>
        <authorList>
            <person name="Niu L."/>
        </authorList>
    </citation>
    <scope>NUCLEOTIDE SEQUENCE [LARGE SCALE GENOMIC DNA]</scope>
    <source>
        <strain evidence="8 9">T8</strain>
    </source>
</reference>
<name>A0A2U1K4S5_9BACI</name>
<evidence type="ECO:0000259" key="5">
    <source>
        <dbReference type="Pfam" id="PF14490"/>
    </source>
</evidence>
<dbReference type="InterPro" id="IPR029493">
    <property type="entry name" value="RecD2-like_HHH"/>
</dbReference>
<dbReference type="CDD" id="cd18809">
    <property type="entry name" value="SF1_C_RecD"/>
    <property type="match status" value="1"/>
</dbReference>
<dbReference type="Pfam" id="PF13604">
    <property type="entry name" value="AAA_30"/>
    <property type="match status" value="1"/>
</dbReference>
<dbReference type="PANTHER" id="PTHR43788">
    <property type="entry name" value="DNA2/NAM7 HELICASE FAMILY MEMBER"/>
    <property type="match status" value="1"/>
</dbReference>
<comment type="caution">
    <text evidence="8">The sequence shown here is derived from an EMBL/GenBank/DDBJ whole genome shotgun (WGS) entry which is preliminary data.</text>
</comment>
<evidence type="ECO:0000256" key="2">
    <source>
        <dbReference type="ARBA" id="ARBA00022840"/>
    </source>
</evidence>
<dbReference type="NCBIfam" id="TIGR01448">
    <property type="entry name" value="recD_rel"/>
    <property type="match status" value="1"/>
</dbReference>
<evidence type="ECO:0000259" key="6">
    <source>
        <dbReference type="Pfam" id="PF18335"/>
    </source>
</evidence>
<dbReference type="GO" id="GO:0017116">
    <property type="term" value="F:single-stranded DNA helicase activity"/>
    <property type="evidence" value="ECO:0007669"/>
    <property type="project" value="TreeGrafter"/>
</dbReference>
<dbReference type="GO" id="GO:0003677">
    <property type="term" value="F:DNA binding"/>
    <property type="evidence" value="ECO:0007669"/>
    <property type="project" value="UniProtKB-UniRule"/>
</dbReference>
<evidence type="ECO:0000313" key="9">
    <source>
        <dbReference type="Proteomes" id="UP000245998"/>
    </source>
</evidence>
<dbReference type="GO" id="GO:0009338">
    <property type="term" value="C:exodeoxyribonuclease V complex"/>
    <property type="evidence" value="ECO:0007669"/>
    <property type="project" value="TreeGrafter"/>
</dbReference>
<comment type="catalytic activity">
    <reaction evidence="3">
        <text>ATP + H2O = ADP + phosphate + H(+)</text>
        <dbReference type="Rhea" id="RHEA:13065"/>
        <dbReference type="ChEBI" id="CHEBI:15377"/>
        <dbReference type="ChEBI" id="CHEBI:15378"/>
        <dbReference type="ChEBI" id="CHEBI:30616"/>
        <dbReference type="ChEBI" id="CHEBI:43474"/>
        <dbReference type="ChEBI" id="CHEBI:456216"/>
        <dbReference type="EC" id="5.6.2.3"/>
    </reaction>
</comment>
<dbReference type="EC" id="5.6.2.3" evidence="3"/>
<keyword evidence="1 3" id="KW-0547">Nucleotide-binding</keyword>
<proteinExistence type="inferred from homology"/>
<dbReference type="PANTHER" id="PTHR43788:SF6">
    <property type="entry name" value="DNA HELICASE B"/>
    <property type="match status" value="1"/>
</dbReference>
<dbReference type="GO" id="GO:0006310">
    <property type="term" value="P:DNA recombination"/>
    <property type="evidence" value="ECO:0007669"/>
    <property type="project" value="InterPro"/>
</dbReference>
<dbReference type="GO" id="GO:0005524">
    <property type="term" value="F:ATP binding"/>
    <property type="evidence" value="ECO:0007669"/>
    <property type="project" value="UniProtKB-UniRule"/>
</dbReference>
<evidence type="ECO:0000259" key="4">
    <source>
        <dbReference type="Pfam" id="PF13538"/>
    </source>
</evidence>
<dbReference type="Proteomes" id="UP000245998">
    <property type="component" value="Unassembled WGS sequence"/>
</dbReference>
<keyword evidence="3" id="KW-0413">Isomerase</keyword>
<dbReference type="Pfam" id="PF18335">
    <property type="entry name" value="SH3_13"/>
    <property type="match status" value="1"/>
</dbReference>
<sequence length="755" mass="85842">MLVENNRAEPTYIKGSLIHYLFHNEENLYTVARIRVRETTEDLSEKDIVVTGYMPQMYEQETYFFYGHFVQHPKYGKQYQVTMHKRELPETKSGVIQYLSGDLFEGIGKRTAEAIVDALGERAISKILNGRSVLEQVPNLNKEKAQKLYDTLKENEGLERIMIALSDFGFGPQLSMKIYQAYKDETLDIIRENPYQLVYDVEGIGFKRADELGKTFGIKGSHPERIRAGALYMLNELSLQEGHVFLDYETFVQKVKNLLDGDVKIEERAISLEMIHLDEEEKLVLDKERVYLPTLYYAEKGLVTSIKRLMDSRDAISEFAESDFMAALGKQEQKHSIQYADLQCEAIRTALSSPLMILTGGPGTGKTTIIQGIVEVYSELHDLSLRPEDYKKDEPFPFILAAPTGRAAKRMSEATGLPACTIHRLLGWKGETFEHDDENPIQGSLLIIDEVSMVDLWLANQLFKSLPEGIQVVLVGDEDQLPSVQPGQVLKDLLESGLIPTVKLSNIYRQAEGSSIIELAHHIKKGELPENLEKATEDRRFFSCRTDGVGEVVEQICQLSLRKGFSVHDIQVLAPMYKGKAGVDQLNIRLQHLFNPKSKQKRELHYRDTIFRTGDKVLQLVNDSENQVFNGDTGIISAIFFAKENTEKEDQLIVSFDGKEVVYTRNTLHSLTLAYCCSIHKAQGSEFPIVILPVVKSYYRMLRRNLIYTAITRSKRFLLLCGEIEAFNIAVENRNQDSRNSLLQQKLKEAMQGIS</sequence>
<dbReference type="Pfam" id="PF13538">
    <property type="entry name" value="UvrD_C_2"/>
    <property type="match status" value="1"/>
</dbReference>
<dbReference type="Pfam" id="PF23139">
    <property type="entry name" value="OB_YrrC"/>
    <property type="match status" value="1"/>
</dbReference>
<gene>
    <name evidence="3" type="primary">recD2</name>
    <name evidence="8" type="ORF">DCC39_05820</name>
</gene>
<evidence type="ECO:0000256" key="1">
    <source>
        <dbReference type="ARBA" id="ARBA00022741"/>
    </source>
</evidence>
<dbReference type="InterPro" id="IPR027785">
    <property type="entry name" value="UvrD-like_helicase_C"/>
</dbReference>
<evidence type="ECO:0000259" key="7">
    <source>
        <dbReference type="Pfam" id="PF23139"/>
    </source>
</evidence>
<feature type="binding site" evidence="3">
    <location>
        <begin position="363"/>
        <end position="367"/>
    </location>
    <ligand>
        <name>ATP</name>
        <dbReference type="ChEBI" id="CHEBI:30616"/>
    </ligand>
</feature>
<dbReference type="EMBL" id="QCZG01000008">
    <property type="protein sequence ID" value="PWA12527.1"/>
    <property type="molecule type" value="Genomic_DNA"/>
</dbReference>
<dbReference type="CDD" id="cd17933">
    <property type="entry name" value="DEXSc_RecD-like"/>
    <property type="match status" value="1"/>
</dbReference>
<dbReference type="AlphaFoldDB" id="A0A2U1K4S5"/>
<feature type="domain" description="UvrD-like helicase C-terminal" evidence="4">
    <location>
        <begin position="673"/>
        <end position="720"/>
    </location>
</feature>
<comment type="similarity">
    <text evidence="3">Belongs to the RecD family. RecD2 subfamily.</text>
</comment>
<organism evidence="8 9">
    <name type="scientific">Pueribacillus theae</name>
    <dbReference type="NCBI Taxonomy" id="2171751"/>
    <lineage>
        <taxon>Bacteria</taxon>
        <taxon>Bacillati</taxon>
        <taxon>Bacillota</taxon>
        <taxon>Bacilli</taxon>
        <taxon>Bacillales</taxon>
        <taxon>Bacillaceae</taxon>
        <taxon>Pueribacillus</taxon>
    </lineage>
</organism>
<dbReference type="GO" id="GO:0016887">
    <property type="term" value="F:ATP hydrolysis activity"/>
    <property type="evidence" value="ECO:0007669"/>
    <property type="project" value="RHEA"/>
</dbReference>
<dbReference type="InterPro" id="IPR006345">
    <property type="entry name" value="RecD2"/>
</dbReference>
<feature type="domain" description="ATP-dependent RecD2 DNA helicase SH3" evidence="6">
    <location>
        <begin position="586"/>
        <end position="656"/>
    </location>
</feature>
<dbReference type="InterPro" id="IPR055446">
    <property type="entry name" value="RecD2_N_OB"/>
</dbReference>
<keyword evidence="9" id="KW-1185">Reference proteome</keyword>
<accession>A0A2U1K4S5</accession>
<feature type="domain" description="ATP-dependent RecD2 DNA helicase-like helix-hairpin-helix" evidence="5">
    <location>
        <begin position="154"/>
        <end position="245"/>
    </location>
</feature>
<dbReference type="Gene3D" id="3.40.50.300">
    <property type="entry name" value="P-loop containing nucleotide triphosphate hydrolases"/>
    <property type="match status" value="2"/>
</dbReference>
<dbReference type="InterPro" id="IPR027417">
    <property type="entry name" value="P-loop_NTPase"/>
</dbReference>
<dbReference type="InterPro" id="IPR041451">
    <property type="entry name" value="RecD2_SH13"/>
</dbReference>
<keyword evidence="3" id="KW-0378">Hydrolase</keyword>
<comment type="function">
    <text evidence="3">DNA-dependent ATPase and ATP-dependent 5'-3' DNA helicase. Has no activity on blunt DNA or DNA with 3'-overhangs, requires at least 10 bases of 5'-ssDNA for helicase activity.</text>
</comment>
<keyword evidence="3 8" id="KW-0347">Helicase</keyword>
<evidence type="ECO:0000256" key="3">
    <source>
        <dbReference type="HAMAP-Rule" id="MF_01488"/>
    </source>
</evidence>
<dbReference type="Gene3D" id="1.10.10.2220">
    <property type="match status" value="1"/>
</dbReference>
<feature type="domain" description="ATP-dependent RecD2 DNA helicase OB-fold" evidence="7">
    <location>
        <begin position="11"/>
        <end position="89"/>
    </location>
</feature>
<dbReference type="InterPro" id="IPR050534">
    <property type="entry name" value="Coronavir_polyprotein_1ab"/>
</dbReference>
<dbReference type="OrthoDB" id="9803432at2"/>